<proteinExistence type="predicted"/>
<reference evidence="1 2" key="1">
    <citation type="journal article" date="2002" name="Proc. Natl. Acad. Sci. U.S.A.">
        <title>Genome sequence of a serotype M3 strain of group A Streptococcus: phage-encoded toxins, the high-virulence phenotype, and clone emergence.</title>
        <authorList>
            <person name="Beres S.B."/>
            <person name="Sylva G.L."/>
            <person name="Barbian K.D."/>
            <person name="Lei B."/>
            <person name="Hoff J.S."/>
            <person name="Mammarella N.D."/>
            <person name="Liu M.Y."/>
            <person name="Smoot J.C."/>
            <person name="Porcella S.F."/>
            <person name="Parkins L.D."/>
            <person name="Campbell D.S."/>
            <person name="Smith T.M."/>
            <person name="McCormick J.K."/>
            <person name="Leung D.Y."/>
            <person name="Schlievert P.M."/>
            <person name="Musser J.M."/>
        </authorList>
    </citation>
    <scope>NUCLEOTIDE SEQUENCE [LARGE SCALE GENOMIC DNA]</scope>
    <source>
        <strain evidence="2">ATCC BAA-595 / MGAS315</strain>
    </source>
</reference>
<protein>
    <submittedName>
        <fullName evidence="1">Uncharacterized protein</fullName>
    </submittedName>
</protein>
<evidence type="ECO:0000313" key="1">
    <source>
        <dbReference type="EMBL" id="AAM79545.1"/>
    </source>
</evidence>
<organism evidence="1 2">
    <name type="scientific">Streptococcus pyogenes serotype M3 (strain ATCC BAA-595 / MGAS315)</name>
    <dbReference type="NCBI Taxonomy" id="198466"/>
    <lineage>
        <taxon>Bacteria</taxon>
        <taxon>Bacillati</taxon>
        <taxon>Bacillota</taxon>
        <taxon>Bacilli</taxon>
        <taxon>Lactobacillales</taxon>
        <taxon>Streptococcaceae</taxon>
        <taxon>Streptococcus</taxon>
    </lineage>
</organism>
<dbReference type="AlphaFoldDB" id="A0A0H2UUL6"/>
<dbReference type="KEGG" id="spg:SpyM3_0938"/>
<dbReference type="NCBIfam" id="TIGR01563">
    <property type="entry name" value="gp16_SPP1"/>
    <property type="match status" value="1"/>
</dbReference>
<dbReference type="Pfam" id="PF05521">
    <property type="entry name" value="Phage_HCP"/>
    <property type="match status" value="1"/>
</dbReference>
<dbReference type="Gene3D" id="2.40.10.270">
    <property type="entry name" value="Bacteriophage SPP1 head-tail adaptor protein"/>
    <property type="match status" value="1"/>
</dbReference>
<dbReference type="InterPro" id="IPR008767">
    <property type="entry name" value="Phage_SPP1_head-tail_adaptor"/>
</dbReference>
<name>A0A0H2UUL6_STRP3</name>
<dbReference type="InterPro" id="IPR038666">
    <property type="entry name" value="SSP1_head-tail_sf"/>
</dbReference>
<dbReference type="HOGENOM" id="CLU_147810_4_0_9"/>
<sequence>MITRKMNVRITIFSQSGGQNEDGEVISAIRKDLYTCWAEVLKTQLRDFNYQSKFQNASNLPANKDTKVFLIRYNPELFFDNTMFVEFNGRVYKIDKIESGKDITMISGVSMS</sequence>
<accession>A0A0H2UUL6</accession>
<dbReference type="EMBL" id="AE014074">
    <property type="protein sequence ID" value="AAM79545.1"/>
    <property type="molecule type" value="Genomic_DNA"/>
</dbReference>
<evidence type="ECO:0000313" key="2">
    <source>
        <dbReference type="Proteomes" id="UP000000564"/>
    </source>
</evidence>
<dbReference type="Proteomes" id="UP000000564">
    <property type="component" value="Chromosome"/>
</dbReference>
<dbReference type="RefSeq" id="WP_011054560.1">
    <property type="nucleotide sequence ID" value="NC_004070.1"/>
</dbReference>
<gene>
    <name evidence="1" type="ordered locus">SpyM3_0938</name>
</gene>